<dbReference type="OMA" id="PWSVCKI"/>
<evidence type="ECO:0000313" key="5">
    <source>
        <dbReference type="EMBL" id="EKX37316.1"/>
    </source>
</evidence>
<reference evidence="6" key="3">
    <citation type="submission" date="2016-03" db="UniProtKB">
        <authorList>
            <consortium name="EnsemblProtists"/>
        </authorList>
    </citation>
    <scope>IDENTIFICATION</scope>
</reference>
<organism evidence="5">
    <name type="scientific">Guillardia theta (strain CCMP2712)</name>
    <name type="common">Cryptophyte</name>
    <dbReference type="NCBI Taxonomy" id="905079"/>
    <lineage>
        <taxon>Eukaryota</taxon>
        <taxon>Cryptophyceae</taxon>
        <taxon>Pyrenomonadales</taxon>
        <taxon>Geminigeraceae</taxon>
        <taxon>Guillardia</taxon>
    </lineage>
</organism>
<keyword evidence="1 2" id="KW-0694">RNA-binding</keyword>
<dbReference type="AlphaFoldDB" id="L1IM54"/>
<dbReference type="Gene3D" id="3.30.70.330">
    <property type="match status" value="1"/>
</dbReference>
<reference evidence="7" key="2">
    <citation type="submission" date="2012-11" db="EMBL/GenBank/DDBJ databases">
        <authorList>
            <person name="Kuo A."/>
            <person name="Curtis B.A."/>
            <person name="Tanifuji G."/>
            <person name="Burki F."/>
            <person name="Gruber A."/>
            <person name="Irimia M."/>
            <person name="Maruyama S."/>
            <person name="Arias M.C."/>
            <person name="Ball S.G."/>
            <person name="Gile G.H."/>
            <person name="Hirakawa Y."/>
            <person name="Hopkins J.F."/>
            <person name="Rensing S.A."/>
            <person name="Schmutz J."/>
            <person name="Symeonidi A."/>
            <person name="Elias M."/>
            <person name="Eveleigh R.J."/>
            <person name="Herman E.K."/>
            <person name="Klute M.J."/>
            <person name="Nakayama T."/>
            <person name="Obornik M."/>
            <person name="Reyes-Prieto A."/>
            <person name="Armbrust E.V."/>
            <person name="Aves S.J."/>
            <person name="Beiko R.G."/>
            <person name="Coutinho P."/>
            <person name="Dacks J.B."/>
            <person name="Durnford D.G."/>
            <person name="Fast N.M."/>
            <person name="Green B.R."/>
            <person name="Grisdale C."/>
            <person name="Hempe F."/>
            <person name="Henrissat B."/>
            <person name="Hoppner M.P."/>
            <person name="Ishida K.-I."/>
            <person name="Kim E."/>
            <person name="Koreny L."/>
            <person name="Kroth P.G."/>
            <person name="Liu Y."/>
            <person name="Malik S.-B."/>
            <person name="Maier U.G."/>
            <person name="McRose D."/>
            <person name="Mock T."/>
            <person name="Neilson J.A."/>
            <person name="Onodera N.T."/>
            <person name="Poole A.M."/>
            <person name="Pritham E.J."/>
            <person name="Richards T.A."/>
            <person name="Rocap G."/>
            <person name="Roy S.W."/>
            <person name="Sarai C."/>
            <person name="Schaack S."/>
            <person name="Shirato S."/>
            <person name="Slamovits C.H."/>
            <person name="Spencer D.F."/>
            <person name="Suzuki S."/>
            <person name="Worden A.Z."/>
            <person name="Zauner S."/>
            <person name="Barry K."/>
            <person name="Bell C."/>
            <person name="Bharti A.K."/>
            <person name="Crow J.A."/>
            <person name="Grimwood J."/>
            <person name="Kramer R."/>
            <person name="Lindquist E."/>
            <person name="Lucas S."/>
            <person name="Salamov A."/>
            <person name="McFadden G.I."/>
            <person name="Lane C.E."/>
            <person name="Keeling P.J."/>
            <person name="Gray M.W."/>
            <person name="Grigoriev I.V."/>
            <person name="Archibald J.M."/>
        </authorList>
    </citation>
    <scope>NUCLEOTIDE SEQUENCE</scope>
    <source>
        <strain evidence="7">CCMP2712</strain>
    </source>
</reference>
<evidence type="ECO:0000256" key="2">
    <source>
        <dbReference type="PROSITE-ProRule" id="PRU00176"/>
    </source>
</evidence>
<proteinExistence type="predicted"/>
<dbReference type="InterPro" id="IPR000504">
    <property type="entry name" value="RRM_dom"/>
</dbReference>
<dbReference type="Pfam" id="PF00076">
    <property type="entry name" value="RRM_1"/>
    <property type="match status" value="1"/>
</dbReference>
<dbReference type="KEGG" id="gtt:GUITHDRAFT_78211"/>
<dbReference type="Proteomes" id="UP000011087">
    <property type="component" value="Unassembled WGS sequence"/>
</dbReference>
<feature type="region of interest" description="Disordered" evidence="3">
    <location>
        <begin position="85"/>
        <end position="106"/>
    </location>
</feature>
<dbReference type="PANTHER" id="PTHR48027">
    <property type="entry name" value="HETEROGENEOUS NUCLEAR RIBONUCLEOPROTEIN 87F-RELATED"/>
    <property type="match status" value="1"/>
</dbReference>
<evidence type="ECO:0000256" key="3">
    <source>
        <dbReference type="SAM" id="MobiDB-lite"/>
    </source>
</evidence>
<dbReference type="SUPFAM" id="SSF54928">
    <property type="entry name" value="RNA-binding domain, RBD"/>
    <property type="match status" value="1"/>
</dbReference>
<accession>L1IM54</accession>
<dbReference type="OrthoDB" id="1875751at2759"/>
<sequence length="106" mass="11842">MGQSNEPAGFKLFVGGIPWKYSDEDLREHFSQYGNVISANVIVEKVGEHAGKSRGFGFVIYERKEDSEEAIRVLHESEIEGRKVQSWKPDSVELTSPGADHSQSCD</sequence>
<evidence type="ECO:0000259" key="4">
    <source>
        <dbReference type="PROSITE" id="PS50102"/>
    </source>
</evidence>
<dbReference type="GO" id="GO:0003723">
    <property type="term" value="F:RNA binding"/>
    <property type="evidence" value="ECO:0007669"/>
    <property type="project" value="UniProtKB-UniRule"/>
</dbReference>
<reference evidence="5 7" key="1">
    <citation type="journal article" date="2012" name="Nature">
        <title>Algal genomes reveal evolutionary mosaicism and the fate of nucleomorphs.</title>
        <authorList>
            <consortium name="DOE Joint Genome Institute"/>
            <person name="Curtis B.A."/>
            <person name="Tanifuji G."/>
            <person name="Burki F."/>
            <person name="Gruber A."/>
            <person name="Irimia M."/>
            <person name="Maruyama S."/>
            <person name="Arias M.C."/>
            <person name="Ball S.G."/>
            <person name="Gile G.H."/>
            <person name="Hirakawa Y."/>
            <person name="Hopkins J.F."/>
            <person name="Kuo A."/>
            <person name="Rensing S.A."/>
            <person name="Schmutz J."/>
            <person name="Symeonidi A."/>
            <person name="Elias M."/>
            <person name="Eveleigh R.J."/>
            <person name="Herman E.K."/>
            <person name="Klute M.J."/>
            <person name="Nakayama T."/>
            <person name="Obornik M."/>
            <person name="Reyes-Prieto A."/>
            <person name="Armbrust E.V."/>
            <person name="Aves S.J."/>
            <person name="Beiko R.G."/>
            <person name="Coutinho P."/>
            <person name="Dacks J.B."/>
            <person name="Durnford D.G."/>
            <person name="Fast N.M."/>
            <person name="Green B.R."/>
            <person name="Grisdale C.J."/>
            <person name="Hempel F."/>
            <person name="Henrissat B."/>
            <person name="Hoppner M.P."/>
            <person name="Ishida K."/>
            <person name="Kim E."/>
            <person name="Koreny L."/>
            <person name="Kroth P.G."/>
            <person name="Liu Y."/>
            <person name="Malik S.B."/>
            <person name="Maier U.G."/>
            <person name="McRose D."/>
            <person name="Mock T."/>
            <person name="Neilson J.A."/>
            <person name="Onodera N.T."/>
            <person name="Poole A.M."/>
            <person name="Pritham E.J."/>
            <person name="Richards T.A."/>
            <person name="Rocap G."/>
            <person name="Roy S.W."/>
            <person name="Sarai C."/>
            <person name="Schaack S."/>
            <person name="Shirato S."/>
            <person name="Slamovits C.H."/>
            <person name="Spencer D.F."/>
            <person name="Suzuki S."/>
            <person name="Worden A.Z."/>
            <person name="Zauner S."/>
            <person name="Barry K."/>
            <person name="Bell C."/>
            <person name="Bharti A.K."/>
            <person name="Crow J.A."/>
            <person name="Grimwood J."/>
            <person name="Kramer R."/>
            <person name="Lindquist E."/>
            <person name="Lucas S."/>
            <person name="Salamov A."/>
            <person name="McFadden G.I."/>
            <person name="Lane C.E."/>
            <person name="Keeling P.J."/>
            <person name="Gray M.W."/>
            <person name="Grigoriev I.V."/>
            <person name="Archibald J.M."/>
        </authorList>
    </citation>
    <scope>NUCLEOTIDE SEQUENCE</scope>
    <source>
        <strain evidence="5 7">CCMP2712</strain>
    </source>
</reference>
<gene>
    <name evidence="5" type="ORF">GUITHDRAFT_78211</name>
</gene>
<dbReference type="InterPro" id="IPR052462">
    <property type="entry name" value="SLIRP/GR-RBP-like"/>
</dbReference>
<dbReference type="InterPro" id="IPR035979">
    <property type="entry name" value="RBD_domain_sf"/>
</dbReference>
<dbReference type="RefSeq" id="XP_005824296.1">
    <property type="nucleotide sequence ID" value="XM_005824239.1"/>
</dbReference>
<dbReference type="EnsemblProtists" id="EKX37316">
    <property type="protein sequence ID" value="EKX37316"/>
    <property type="gene ID" value="GUITHDRAFT_78211"/>
</dbReference>
<dbReference type="PROSITE" id="PS50102">
    <property type="entry name" value="RRM"/>
    <property type="match status" value="1"/>
</dbReference>
<dbReference type="HOGENOM" id="CLU_012062_28_8_1"/>
<dbReference type="GeneID" id="17294032"/>
<evidence type="ECO:0000313" key="7">
    <source>
        <dbReference type="Proteomes" id="UP000011087"/>
    </source>
</evidence>
<dbReference type="InterPro" id="IPR003954">
    <property type="entry name" value="RRM_euk-type"/>
</dbReference>
<protein>
    <recommendedName>
        <fullName evidence="4">RRM domain-containing protein</fullName>
    </recommendedName>
</protein>
<evidence type="ECO:0000313" key="6">
    <source>
        <dbReference type="EnsemblProtists" id="EKX37316"/>
    </source>
</evidence>
<dbReference type="SMART" id="SM00360">
    <property type="entry name" value="RRM"/>
    <property type="match status" value="1"/>
</dbReference>
<feature type="domain" description="RRM" evidence="4">
    <location>
        <begin position="10"/>
        <end position="85"/>
    </location>
</feature>
<dbReference type="STRING" id="905079.L1IM54"/>
<dbReference type="eggNOG" id="KOG0118">
    <property type="taxonomic scope" value="Eukaryota"/>
</dbReference>
<evidence type="ECO:0000256" key="1">
    <source>
        <dbReference type="ARBA" id="ARBA00022884"/>
    </source>
</evidence>
<dbReference type="EMBL" id="JH993061">
    <property type="protein sequence ID" value="EKX37316.1"/>
    <property type="molecule type" value="Genomic_DNA"/>
</dbReference>
<keyword evidence="7" id="KW-1185">Reference proteome</keyword>
<dbReference type="SMART" id="SM00361">
    <property type="entry name" value="RRM_1"/>
    <property type="match status" value="1"/>
</dbReference>
<name>L1IM54_GUITC</name>
<dbReference type="PaxDb" id="55529-EKX37316"/>
<dbReference type="InterPro" id="IPR012677">
    <property type="entry name" value="Nucleotide-bd_a/b_plait_sf"/>
</dbReference>